<dbReference type="PANTHER" id="PTHR24223">
    <property type="entry name" value="ATP-BINDING CASSETTE SUB-FAMILY C"/>
    <property type="match status" value="1"/>
</dbReference>
<evidence type="ECO:0000256" key="10">
    <source>
        <dbReference type="ARBA" id="ARBA00023136"/>
    </source>
</evidence>
<evidence type="ECO:0000256" key="13">
    <source>
        <dbReference type="ARBA" id="ARBA00049515"/>
    </source>
</evidence>
<dbReference type="SUPFAM" id="SSF55186">
    <property type="entry name" value="ThrRS/AlaRS common domain"/>
    <property type="match status" value="1"/>
</dbReference>
<dbReference type="CDD" id="cd00771">
    <property type="entry name" value="ThrRS_core"/>
    <property type="match status" value="1"/>
</dbReference>
<evidence type="ECO:0000256" key="4">
    <source>
        <dbReference type="ARBA" id="ARBA00022598"/>
    </source>
</evidence>
<dbReference type="CDD" id="cd03250">
    <property type="entry name" value="ABCC_MRP_domain1"/>
    <property type="match status" value="1"/>
</dbReference>
<feature type="transmembrane region" description="Helical" evidence="15">
    <location>
        <begin position="1681"/>
        <end position="1714"/>
    </location>
</feature>
<dbReference type="Pfam" id="PF07973">
    <property type="entry name" value="tRNA_SAD"/>
    <property type="match status" value="1"/>
</dbReference>
<organism evidence="20 21">
    <name type="scientific">Linnemannia gamsii</name>
    <dbReference type="NCBI Taxonomy" id="64522"/>
    <lineage>
        <taxon>Eukaryota</taxon>
        <taxon>Fungi</taxon>
        <taxon>Fungi incertae sedis</taxon>
        <taxon>Mucoromycota</taxon>
        <taxon>Mortierellomycotina</taxon>
        <taxon>Mortierellomycetes</taxon>
        <taxon>Mortierellales</taxon>
        <taxon>Mortierellaceae</taxon>
        <taxon>Linnemannia</taxon>
    </lineage>
</organism>
<dbReference type="PROSITE" id="PS51880">
    <property type="entry name" value="TGS"/>
    <property type="match status" value="1"/>
</dbReference>
<dbReference type="NCBIfam" id="TIGR00418">
    <property type="entry name" value="thrS"/>
    <property type="match status" value="1"/>
</dbReference>
<dbReference type="SUPFAM" id="SSF81271">
    <property type="entry name" value="TGS-like"/>
    <property type="match status" value="1"/>
</dbReference>
<evidence type="ECO:0000256" key="11">
    <source>
        <dbReference type="ARBA" id="ARBA00023146"/>
    </source>
</evidence>
<reference evidence="20 21" key="1">
    <citation type="journal article" date="2020" name="Fungal Divers.">
        <title>Resolving the Mortierellaceae phylogeny through synthesis of multi-gene phylogenetics and phylogenomics.</title>
        <authorList>
            <person name="Vandepol N."/>
            <person name="Liber J."/>
            <person name="Desiro A."/>
            <person name="Na H."/>
            <person name="Kennedy M."/>
            <person name="Barry K."/>
            <person name="Grigoriev I.V."/>
            <person name="Miller A.N."/>
            <person name="O'Donnell K."/>
            <person name="Stajich J.E."/>
            <person name="Bonito G."/>
        </authorList>
    </citation>
    <scope>NUCLEOTIDE SEQUENCE [LARGE SCALE GENOMIC DNA]</scope>
    <source>
        <strain evidence="20 21">AD045</strain>
    </source>
</reference>
<feature type="domain" description="ABC transmembrane type-1" evidence="18">
    <location>
        <begin position="854"/>
        <end position="1188"/>
    </location>
</feature>
<dbReference type="InterPro" id="IPR044726">
    <property type="entry name" value="ABCC_6TM_D2"/>
</dbReference>
<dbReference type="Gene3D" id="3.30.980.10">
    <property type="entry name" value="Threonyl-trna Synthetase, Chain A, domain 2"/>
    <property type="match status" value="1"/>
</dbReference>
<keyword evidence="3" id="KW-0813">Transport</keyword>
<dbReference type="PROSITE" id="PS50893">
    <property type="entry name" value="ABC_TRANSPORTER_2"/>
    <property type="match status" value="2"/>
</dbReference>
<evidence type="ECO:0000256" key="15">
    <source>
        <dbReference type="SAM" id="Phobius"/>
    </source>
</evidence>
<evidence type="ECO:0000256" key="8">
    <source>
        <dbReference type="ARBA" id="ARBA00022917"/>
    </source>
</evidence>
<dbReference type="InterPro" id="IPR045864">
    <property type="entry name" value="aa-tRNA-synth_II/BPL/LPL"/>
</dbReference>
<keyword evidence="9 15" id="KW-1133">Transmembrane helix</keyword>
<dbReference type="Gene3D" id="1.20.1560.10">
    <property type="entry name" value="ABC transporter type 1, transmembrane domain"/>
    <property type="match status" value="2"/>
</dbReference>
<feature type="compositionally biased region" description="Gly residues" evidence="14">
    <location>
        <begin position="957"/>
        <end position="967"/>
    </location>
</feature>
<dbReference type="InterPro" id="IPR002320">
    <property type="entry name" value="Thr-tRNA-ligase_IIa"/>
</dbReference>
<feature type="domain" description="TGS" evidence="19">
    <location>
        <begin position="60"/>
        <end position="125"/>
    </location>
</feature>
<dbReference type="SUPFAM" id="SSF90123">
    <property type="entry name" value="ABC transporter transmembrane region"/>
    <property type="match status" value="2"/>
</dbReference>
<dbReference type="PROSITE" id="PS00211">
    <property type="entry name" value="ABC_TRANSPORTER_1"/>
    <property type="match status" value="1"/>
</dbReference>
<dbReference type="Pfam" id="PF00005">
    <property type="entry name" value="ABC_tran"/>
    <property type="match status" value="3"/>
</dbReference>
<dbReference type="InterPro" id="IPR036640">
    <property type="entry name" value="ABC1_TM_sf"/>
</dbReference>
<evidence type="ECO:0000256" key="2">
    <source>
        <dbReference type="ARBA" id="ARBA00013163"/>
    </source>
</evidence>
<feature type="transmembrane region" description="Helical" evidence="15">
    <location>
        <begin position="1121"/>
        <end position="1144"/>
    </location>
</feature>
<evidence type="ECO:0000259" key="16">
    <source>
        <dbReference type="PROSITE" id="PS50862"/>
    </source>
</evidence>
<dbReference type="InterPro" id="IPR033728">
    <property type="entry name" value="ThrRS_core"/>
</dbReference>
<evidence type="ECO:0000256" key="9">
    <source>
        <dbReference type="ARBA" id="ARBA00022989"/>
    </source>
</evidence>
<dbReference type="InterPro" id="IPR017871">
    <property type="entry name" value="ABC_transporter-like_CS"/>
</dbReference>
<comment type="caution">
    <text evidence="20">The sequence shown here is derived from an EMBL/GenBank/DDBJ whole genome shotgun (WGS) entry which is preliminary data.</text>
</comment>
<sequence length="2169" mass="240957">MLSAHWRHVKATQASAALRVGRPFGQLRLSSTAFEKRAKAFAQEKARQVEQQLKQSSGVEQPSIEIFLPDGSKKIGSVGTTTPLSIAQGISGKLAKTTLIAQLNGKTYWDMSRPLEQSCQLELVPFQENNDRLTNLFWHSSAHVLGMSLEAKYGSRLLLCDGPAIKQGGFFYEFLLTKQGQGPTVSVGELLQQNYPSHQFTKDEIADIQRIMQQFIAQRLPFERLSVSQQFAYDLFPENKFKQHFIGNIPKESEITLYKCGPFVDLCRGPHVQHTGQLQAMEILRTSSAYFMPELDRDPKSPQALTRMYGIAFPSPKELKQWHHQKAEAEKRDHRIIGKNQGLFAVHQASPGSAFMLPHGTRIVERLMRFMRQQYRKYGFEEVMTPLMYKKELWETSGHWQNYKDDMFQVQRGCDHHHHHGHEHSHGQEGVTPLGEGHDEVFGLKPMNCPGHCLIFDMSTRSYKDLPIRYADFSALHRNESTGSLTGLTRVRRFHQDDAHIFCTRDQIFQEIRSTLSFVDTVYRTFKFPSYELALSTRPLSNFLGSVQEWDAAEDSLRKALDQSGMDWSINEGDGAFYGPKIDILVRDALGRRHQTATIQLDFQLPQRFGLQFYDQQGEKQSPVIVHRAVLGSVERMMAILIEHTGGRWPFWISPRQAMVVPVFGGKAGLEDEGSSSNGSLTEYANYVRETLSKAGRDPIDKRDPSEVDPVVRMDDKHYFVDIDQSTGTLNKMVREAQVAQPTTLPGVGPTNTTTNISKNNTKNNDPPSAYDRANVFSHITFHYIQSVISIGFRRSLTDTDTANMMPHNVRTASSFQRLSRLWKRHLEKKKSQNKDISLLWVIVKMGGLVWIPIIFFMLMESTLEYAQPLLLDRLLKFIATNSSSTSSGFNGQETGPEPEPVWVGILLSLSLTAASLGASLGSTQFIQFATNLGISLQSALVSMVYQKSLRLSSGTRRGGGAGGGSGRASPEATVDGMTPDAEKSGKAAANTGTSLGEIQNLMSVDVVAIQYGVIYLPLMISTPLEIIVGLYLLYAQLGLSSLAGLGVVLLMTPVQGWLAGILSIAKGVKMEVMDERIRVLTEMLSSMQVIKLYHWGLFFYRRIEALRAKEVKALKRVGTVMAWMSVMATSIPTLMGLLSFMVYALTGGENHGRGYLSPQVVFVSLSLFGRLAMPIRRVSKVLSMVISLRVAARRIQRFLLLEELDWAPVVTSSPELSEDHEQNRGEIGVAIAIRDGVFSWTSGTHTVSTTSSSSDVPELLDTKKHSISTLQDINLTIPRGSLTAVVGRVGQGKSSLLSALIGEMYKSRGSVHVLGSVAFVSQQAWIQNGTIMDNILFGLPLDQERYDTVIQASCLQHDLRIFATGDQTEIGERGINLSGGQKQRVSLARAAYQDADIYLFDDPLSAVDAHVDQHLWESLIGPSGLLKNKTRLLVTHGVQHLGAVDQIVIIKEGRVLATGTHKQLLSAGSLTSQELSLSVETDGAAAEGDGGNEMVKADSILAVGSTDTFKKGGDVDGVEIKDVQDGEGGQLIQKEEYEHGGAGWKELLSYAKAASYFLSFSSIVLFIISQAMQLGISIWLQRWTERTFDNQLGNLRLFLGVYAAIVAAYALSDVLVHYIVFVTSGLRAATLLHNNLLAKIIRLPMHFFDSTPVGRIVNRFSIDQDTVDVLLPQSLADFYYYIFTVLGTLVIISLTLPIFIATLPFLFGFYALIQLYYVRTSRAMTHVHGIARSPLFQHFNETLAGVSTIRAMRQEARFVEENAQRTDKAANAYFVTTVASRWLHFRLECLGATIILATSLLVVLETARQKDSTLGAALDGKAGLALNYALTANYGITFLVTSVTEFQNRLVSVERVREYCEVPTEAPLKIGGVDKDLEDREWPQDGGVEFRNYSTRYRQGMDLVLKKVSFKVMPGEKVGIVGRTGAGKSSLTLALFRIVEAANSQWALASYNNNNRAAADMDNDPSKITNEQLQVVEVEEDGGSIWIDGVDISTMGLEHLRQHLAIIPQDPTLFEGTLRENLDPFNRSTDTELWTALERAHLKDFITSSLSGGLSYEVSSNGSNFSIGQRSLICLARALLQKSRILVLDEATAAVDVETDELIQRTIREEFKERTILTIAHRIKTVMDSDKILVLEKGRVEEFGAPVVLLRNRESLFFQLAKQAGEAK</sequence>
<feature type="transmembrane region" description="Helical" evidence="15">
    <location>
        <begin position="1043"/>
        <end position="1066"/>
    </location>
</feature>
<evidence type="ECO:0000256" key="5">
    <source>
        <dbReference type="ARBA" id="ARBA00022692"/>
    </source>
</evidence>
<dbReference type="Pfam" id="PF02824">
    <property type="entry name" value="TGS"/>
    <property type="match status" value="1"/>
</dbReference>
<dbReference type="PROSITE" id="PS50862">
    <property type="entry name" value="AA_TRNA_LIGASE_II"/>
    <property type="match status" value="1"/>
</dbReference>
<dbReference type="Pfam" id="PF00664">
    <property type="entry name" value="ABC_membrane"/>
    <property type="match status" value="2"/>
</dbReference>
<keyword evidence="21" id="KW-1185">Reference proteome</keyword>
<dbReference type="CDD" id="cd03244">
    <property type="entry name" value="ABCC_MRP_domain2"/>
    <property type="match status" value="1"/>
</dbReference>
<dbReference type="InterPro" id="IPR002314">
    <property type="entry name" value="aa-tRNA-synt_IIb"/>
</dbReference>
<dbReference type="Proteomes" id="UP001194696">
    <property type="component" value="Unassembled WGS sequence"/>
</dbReference>
<feature type="domain" description="ABC transporter" evidence="17">
    <location>
        <begin position="1889"/>
        <end position="2163"/>
    </location>
</feature>
<dbReference type="Gene3D" id="3.10.20.30">
    <property type="match status" value="1"/>
</dbReference>
<evidence type="ECO:0000256" key="1">
    <source>
        <dbReference type="ARBA" id="ARBA00004141"/>
    </source>
</evidence>
<feature type="transmembrane region" description="Helical" evidence="15">
    <location>
        <begin position="1784"/>
        <end position="1805"/>
    </location>
</feature>
<dbReference type="InterPro" id="IPR018163">
    <property type="entry name" value="Thr/Ala-tRNA-synth_IIc_edit"/>
</dbReference>
<keyword evidence="11" id="KW-0030">Aminoacyl-tRNA synthetase</keyword>
<dbReference type="InterPro" id="IPR003593">
    <property type="entry name" value="AAA+_ATPase"/>
</dbReference>
<dbReference type="SMART" id="SM00382">
    <property type="entry name" value="AAA"/>
    <property type="match status" value="2"/>
</dbReference>
<dbReference type="CDD" id="cd18580">
    <property type="entry name" value="ABC_6TM_ABCC_D2"/>
    <property type="match status" value="1"/>
</dbReference>
<comment type="catalytic activity">
    <reaction evidence="13">
        <text>tRNA(Thr) + L-threonine + ATP = L-threonyl-tRNA(Thr) + AMP + diphosphate + H(+)</text>
        <dbReference type="Rhea" id="RHEA:24624"/>
        <dbReference type="Rhea" id="RHEA-COMP:9670"/>
        <dbReference type="Rhea" id="RHEA-COMP:9704"/>
        <dbReference type="ChEBI" id="CHEBI:15378"/>
        <dbReference type="ChEBI" id="CHEBI:30616"/>
        <dbReference type="ChEBI" id="CHEBI:33019"/>
        <dbReference type="ChEBI" id="CHEBI:57926"/>
        <dbReference type="ChEBI" id="CHEBI:78442"/>
        <dbReference type="ChEBI" id="CHEBI:78534"/>
        <dbReference type="ChEBI" id="CHEBI:456215"/>
        <dbReference type="EC" id="6.1.1.3"/>
    </reaction>
</comment>
<feature type="transmembrane region" description="Helical" evidence="15">
    <location>
        <begin position="1557"/>
        <end position="1581"/>
    </location>
</feature>
<protein>
    <recommendedName>
        <fullName evidence="2">threonine--tRNA ligase</fullName>
        <ecNumber evidence="2">6.1.1.3</ecNumber>
    </recommendedName>
    <alternativeName>
        <fullName evidence="12">Threonyl-tRNA synthetase</fullName>
    </alternativeName>
</protein>
<keyword evidence="8" id="KW-0648">Protein biosynthesis</keyword>
<dbReference type="PROSITE" id="PS50929">
    <property type="entry name" value="ABC_TM1F"/>
    <property type="match status" value="2"/>
</dbReference>
<dbReference type="Pfam" id="PF00587">
    <property type="entry name" value="tRNA-synt_2b"/>
    <property type="match status" value="1"/>
</dbReference>
<evidence type="ECO:0000256" key="14">
    <source>
        <dbReference type="SAM" id="MobiDB-lite"/>
    </source>
</evidence>
<name>A0ABQ7K7M2_9FUNG</name>
<dbReference type="InterPro" id="IPR027417">
    <property type="entry name" value="P-loop_NTPase"/>
</dbReference>
<feature type="transmembrane region" description="Helical" evidence="15">
    <location>
        <begin position="1601"/>
        <end position="1622"/>
    </location>
</feature>
<keyword evidence="5 15" id="KW-0812">Transmembrane</keyword>
<dbReference type="HAMAP" id="MF_00184">
    <property type="entry name" value="Thr_tRNA_synth"/>
    <property type="match status" value="1"/>
</dbReference>
<dbReference type="SUPFAM" id="SSF52954">
    <property type="entry name" value="Class II aaRS ABD-related"/>
    <property type="match status" value="1"/>
</dbReference>
<dbReference type="InterPro" id="IPR006195">
    <property type="entry name" value="aa-tRNA-synth_II"/>
</dbReference>
<dbReference type="InterPro" id="IPR050173">
    <property type="entry name" value="ABC_transporter_C-like"/>
</dbReference>
<evidence type="ECO:0000313" key="21">
    <source>
        <dbReference type="Proteomes" id="UP001194696"/>
    </source>
</evidence>
<feature type="domain" description="Aminoacyl-transfer RNA synthetases class-II family profile" evidence="16">
    <location>
        <begin position="348"/>
        <end position="650"/>
    </location>
</feature>
<evidence type="ECO:0000259" key="18">
    <source>
        <dbReference type="PROSITE" id="PS50929"/>
    </source>
</evidence>
<dbReference type="CDD" id="cd01667">
    <property type="entry name" value="TGS_ThrRS"/>
    <property type="match status" value="1"/>
</dbReference>
<comment type="subcellular location">
    <subcellularLocation>
        <location evidence="1">Membrane</location>
        <topology evidence="1">Multi-pass membrane protein</topology>
    </subcellularLocation>
</comment>
<dbReference type="InterPro" id="IPR012676">
    <property type="entry name" value="TGS-like"/>
</dbReference>
<dbReference type="EC" id="6.1.1.3" evidence="2"/>
<dbReference type="EMBL" id="JAAAIM010000180">
    <property type="protein sequence ID" value="KAG0292805.1"/>
    <property type="molecule type" value="Genomic_DNA"/>
</dbReference>
<dbReference type="Gene3D" id="3.40.50.300">
    <property type="entry name" value="P-loop containing nucleotide triphosphate hydrolases"/>
    <property type="match status" value="2"/>
</dbReference>
<evidence type="ECO:0000256" key="3">
    <source>
        <dbReference type="ARBA" id="ARBA00022448"/>
    </source>
</evidence>
<dbReference type="InterPro" id="IPR003439">
    <property type="entry name" value="ABC_transporter-like_ATP-bd"/>
</dbReference>
<feature type="region of interest" description="Disordered" evidence="14">
    <location>
        <begin position="954"/>
        <end position="989"/>
    </location>
</feature>
<dbReference type="SUPFAM" id="SSF55681">
    <property type="entry name" value="Class II aaRS and biotin synthetases"/>
    <property type="match status" value="1"/>
</dbReference>
<dbReference type="InterPro" id="IPR004095">
    <property type="entry name" value="TGS"/>
</dbReference>
<feature type="region of interest" description="Disordered" evidence="14">
    <location>
        <begin position="743"/>
        <end position="769"/>
    </location>
</feature>
<keyword evidence="4" id="KW-0436">Ligase</keyword>
<evidence type="ECO:0000256" key="12">
    <source>
        <dbReference type="ARBA" id="ARBA00031900"/>
    </source>
</evidence>
<dbReference type="InterPro" id="IPR036621">
    <property type="entry name" value="Anticodon-bd_dom_sf"/>
</dbReference>
<dbReference type="InterPro" id="IPR044746">
    <property type="entry name" value="ABCC_6TM_D1"/>
</dbReference>
<feature type="compositionally biased region" description="Low complexity" evidence="14">
    <location>
        <begin position="751"/>
        <end position="765"/>
    </location>
</feature>
<feature type="transmembrane region" description="Helical" evidence="15">
    <location>
        <begin position="839"/>
        <end position="860"/>
    </location>
</feature>
<dbReference type="CDD" id="cd18579">
    <property type="entry name" value="ABC_6TM_ABCC_D1"/>
    <property type="match status" value="1"/>
</dbReference>
<evidence type="ECO:0000256" key="6">
    <source>
        <dbReference type="ARBA" id="ARBA00022741"/>
    </source>
</evidence>
<keyword evidence="7" id="KW-0067">ATP-binding</keyword>
<dbReference type="SUPFAM" id="SSF52540">
    <property type="entry name" value="P-loop containing nucleoside triphosphate hydrolases"/>
    <property type="match status" value="3"/>
</dbReference>
<evidence type="ECO:0000256" key="7">
    <source>
        <dbReference type="ARBA" id="ARBA00022840"/>
    </source>
</evidence>
<keyword evidence="6" id="KW-0547">Nucleotide-binding</keyword>
<gene>
    <name evidence="20" type="ORF">BGZ96_003655</name>
</gene>
<dbReference type="InterPro" id="IPR012675">
    <property type="entry name" value="Beta-grasp_dom_sf"/>
</dbReference>
<evidence type="ECO:0000259" key="19">
    <source>
        <dbReference type="PROSITE" id="PS51880"/>
    </source>
</evidence>
<feature type="domain" description="ABC transporter" evidence="17">
    <location>
        <begin position="1255"/>
        <end position="1478"/>
    </location>
</feature>
<evidence type="ECO:0000259" key="17">
    <source>
        <dbReference type="PROSITE" id="PS50893"/>
    </source>
</evidence>
<dbReference type="SMART" id="SM00863">
    <property type="entry name" value="tRNA_SAD"/>
    <property type="match status" value="1"/>
</dbReference>
<feature type="domain" description="ABC transmembrane type-1" evidence="18">
    <location>
        <begin position="1563"/>
        <end position="1849"/>
    </location>
</feature>
<dbReference type="InterPro" id="IPR012947">
    <property type="entry name" value="tRNA_SAD"/>
</dbReference>
<accession>A0ABQ7K7M2</accession>
<evidence type="ECO:0000313" key="20">
    <source>
        <dbReference type="EMBL" id="KAG0292805.1"/>
    </source>
</evidence>
<dbReference type="InterPro" id="IPR011527">
    <property type="entry name" value="ABC1_TM_dom"/>
</dbReference>
<keyword evidence="10 15" id="KW-0472">Membrane</keyword>
<dbReference type="Gene3D" id="3.30.930.10">
    <property type="entry name" value="Bira Bifunctional Protein, Domain 2"/>
    <property type="match status" value="1"/>
</dbReference>
<proteinExistence type="inferred from homology"/>
<dbReference type="Gene3D" id="3.40.50.800">
    <property type="entry name" value="Anticodon-binding domain"/>
    <property type="match status" value="1"/>
</dbReference>
<dbReference type="PRINTS" id="PR01047">
    <property type="entry name" value="TRNASYNTHTHR"/>
</dbReference>
<feature type="transmembrane region" description="Helical" evidence="15">
    <location>
        <begin position="1013"/>
        <end position="1036"/>
    </location>
</feature>